<proteinExistence type="predicted"/>
<dbReference type="Proteomes" id="UP000031449">
    <property type="component" value="Plasmid unnamed"/>
</dbReference>
<name>A0A0B5AX26_9BACL</name>
<dbReference type="OrthoDB" id="9958986at2"/>
<reference evidence="1 2" key="1">
    <citation type="submission" date="2014-08" db="EMBL/GenBank/DDBJ databases">
        <title>Complete genome of a marine bacteria Jeotgalibacillus malaysiensis.</title>
        <authorList>
            <person name="Yaakop A.S."/>
            <person name="Chan K.-G."/>
            <person name="Goh K.M."/>
        </authorList>
    </citation>
    <scope>NUCLEOTIDE SEQUENCE [LARGE SCALE GENOMIC DNA]</scope>
    <source>
        <strain evidence="1 2">D5</strain>
        <plasmid evidence="2">Plasmid</plasmid>
    </source>
</reference>
<evidence type="ECO:0000313" key="2">
    <source>
        <dbReference type="Proteomes" id="UP000031449"/>
    </source>
</evidence>
<dbReference type="EMBL" id="CP009417">
    <property type="protein sequence ID" value="AJD93247.1"/>
    <property type="molecule type" value="Genomic_DNA"/>
</dbReference>
<dbReference type="AlphaFoldDB" id="A0A0B5AX26"/>
<keyword evidence="2" id="KW-1185">Reference proteome</keyword>
<protein>
    <submittedName>
        <fullName evidence="1">Uncharacterized protein</fullName>
    </submittedName>
</protein>
<evidence type="ECO:0000313" key="1">
    <source>
        <dbReference type="EMBL" id="AJD93247.1"/>
    </source>
</evidence>
<accession>A0A0B5AX26</accession>
<dbReference type="KEGG" id="jeo:JMA_39290"/>
<keyword evidence="1" id="KW-0614">Plasmid</keyword>
<dbReference type="HOGENOM" id="CLU_1914241_0_0_9"/>
<sequence>MKKFKGTLALPVEDLAERRRVLEKELSKTVLVLTKKDLTSDLLTLFEKFGLTGTFTLSWDFGSESDDEGGSYVKVHYLTLSDENEEDIKLYEVKSPDSGSLDDELYDMMNEYAEDLDAHDIESITVTVKGEE</sequence>
<gene>
    <name evidence="1" type="ORF">JMA_39290</name>
</gene>
<organism evidence="1 2">
    <name type="scientific">Jeotgalibacillus malaysiensis</name>
    <dbReference type="NCBI Taxonomy" id="1508404"/>
    <lineage>
        <taxon>Bacteria</taxon>
        <taxon>Bacillati</taxon>
        <taxon>Bacillota</taxon>
        <taxon>Bacilli</taxon>
        <taxon>Bacillales</taxon>
        <taxon>Caryophanaceae</taxon>
        <taxon>Jeotgalibacillus</taxon>
    </lineage>
</organism>
<geneLocation type="plasmid" evidence="2"/>
<dbReference type="BioCyc" id="JESP1508404:G14D9-13213-MONOMER"/>